<evidence type="ECO:0000256" key="10">
    <source>
        <dbReference type="ARBA" id="ARBA00048028"/>
    </source>
</evidence>
<evidence type="ECO:0000313" key="21">
    <source>
        <dbReference type="Proteomes" id="UP001054857"/>
    </source>
</evidence>
<dbReference type="CDD" id="cd00381">
    <property type="entry name" value="IMPDH"/>
    <property type="match status" value="1"/>
</dbReference>
<dbReference type="Pfam" id="PF00571">
    <property type="entry name" value="CBS"/>
    <property type="match status" value="1"/>
</dbReference>
<organism evidence="20 21">
    <name type="scientific">Astrephomene gubernaculifera</name>
    <dbReference type="NCBI Taxonomy" id="47775"/>
    <lineage>
        <taxon>Eukaryota</taxon>
        <taxon>Viridiplantae</taxon>
        <taxon>Chlorophyta</taxon>
        <taxon>core chlorophytes</taxon>
        <taxon>Chlorophyceae</taxon>
        <taxon>CS clade</taxon>
        <taxon>Chlamydomonadales</taxon>
        <taxon>Astrephomenaceae</taxon>
        <taxon>Astrephomene</taxon>
    </lineage>
</organism>
<evidence type="ECO:0000256" key="15">
    <source>
        <dbReference type="PIRSR" id="PIRSR000130-4"/>
    </source>
</evidence>
<evidence type="ECO:0000256" key="13">
    <source>
        <dbReference type="PIRSR" id="PIRSR000130-1"/>
    </source>
</evidence>
<comment type="subunit">
    <text evidence="12">Homotetramer.</text>
</comment>
<feature type="binding site" evidence="12">
    <location>
        <position position="324"/>
    </location>
    <ligand>
        <name>IMP</name>
        <dbReference type="ChEBI" id="CHEBI:58053"/>
    </ligand>
</feature>
<evidence type="ECO:0000256" key="12">
    <source>
        <dbReference type="HAMAP-Rule" id="MF_03156"/>
    </source>
</evidence>
<comment type="pathway">
    <text evidence="12 18">Purine metabolism; XMP biosynthesis via de novo pathway; XMP from IMP: step 1/1.</text>
</comment>
<dbReference type="PANTHER" id="PTHR11911">
    <property type="entry name" value="INOSINE-5-MONOPHOSPHATE DEHYDROGENASE RELATED"/>
    <property type="match status" value="1"/>
</dbReference>
<dbReference type="Pfam" id="PF00478">
    <property type="entry name" value="IMPDH"/>
    <property type="match status" value="1"/>
</dbReference>
<dbReference type="GO" id="GO:0003938">
    <property type="term" value="F:IMP dehydrogenase activity"/>
    <property type="evidence" value="ECO:0007669"/>
    <property type="project" value="UniProtKB-UniRule"/>
</dbReference>
<comment type="catalytic activity">
    <reaction evidence="10 12 18">
        <text>IMP + NAD(+) + H2O = XMP + NADH + H(+)</text>
        <dbReference type="Rhea" id="RHEA:11708"/>
        <dbReference type="ChEBI" id="CHEBI:15377"/>
        <dbReference type="ChEBI" id="CHEBI:15378"/>
        <dbReference type="ChEBI" id="CHEBI:57464"/>
        <dbReference type="ChEBI" id="CHEBI:57540"/>
        <dbReference type="ChEBI" id="CHEBI:57945"/>
        <dbReference type="ChEBI" id="CHEBI:58053"/>
        <dbReference type="EC" id="1.1.1.205"/>
    </reaction>
</comment>
<sequence length="507" mass="53475">MQNGLTESVYDGFTAQQLFNQGVCYTYDDVIFHPGHIYFPAHEVDLTCNVTKNIKLRVPIVSSPMDTVTEAEMAITMASLGGMGFLHYNNTLEEQLRQVQKAKSHTPGFIVTPAVLSPTDTVSKLYDLKASRGFSSVCVTDSGSLGGRLLGLVTTRDFDFVTDRMTPLAEVMTTDLVTAPEGTTPEAAAELLKKIKKNKLPIVNAAGELVGLATRAAAKESRSLPAPGAPSLDSAGRLRVGAAVGTRESDKERVRALWQVAGVDAVILDSSQGDSTYQISMIQHIKASHPGLDVIAGNVVTGAQARRLIEAGADGLRVGMGSGSICTTQEVCAVGRGQATAVYHVARVANALGVPIIADGGIQNSGHITKALALGASAVMCGSLFAGTTEAPGEYFTLNGQRVKKYRGMGSLEAMAKGSESRYLSDTQALKIAQGVSGAVKDKGSVRRTVPFLAQAVKQGFQDLGANSISAARELLYGGGMRVEARTNAAQAEGNVHDMVAFEKRPW</sequence>
<feature type="domain" description="CBS" evidence="19">
    <location>
        <begin position="105"/>
        <end position="170"/>
    </location>
</feature>
<feature type="binding site" description="in other chain" evidence="12 15">
    <location>
        <position position="326"/>
    </location>
    <ligand>
        <name>K(+)</name>
        <dbReference type="ChEBI" id="CHEBI:29103"/>
        <note>ligand shared between two tetrameric partners</note>
    </ligand>
</feature>
<dbReference type="GO" id="GO:0006183">
    <property type="term" value="P:GTP biosynthetic process"/>
    <property type="evidence" value="ECO:0007669"/>
    <property type="project" value="TreeGrafter"/>
</dbReference>
<dbReference type="PANTHER" id="PTHR11911:SF111">
    <property type="entry name" value="INOSINE-5'-MONOPHOSPHATE DEHYDROGENASE"/>
    <property type="match status" value="1"/>
</dbReference>
<evidence type="ECO:0000256" key="7">
    <source>
        <dbReference type="ARBA" id="ARBA00023002"/>
    </source>
</evidence>
<comment type="function">
    <text evidence="11 12">Catalyzes the conversion of inosine 5'-phosphate (IMP) to xanthosine 5'-phosphate (XMP), the first committed and rate-limiting step in the de novo synthesis of guanine nucleotides, and therefore plays an important role in the regulation of cell growth.</text>
</comment>
<protein>
    <recommendedName>
        <fullName evidence="12 18">Inosine-5'-monophosphate dehydrogenase</fullName>
        <shortName evidence="12">IMP dehydrogenase</shortName>
        <shortName evidence="12">IMPD</shortName>
        <shortName evidence="12">IMPDH</shortName>
        <ecNumber evidence="12 18">1.1.1.205</ecNumber>
    </recommendedName>
</protein>
<dbReference type="NCBIfam" id="TIGR01302">
    <property type="entry name" value="IMP_dehydrog"/>
    <property type="match status" value="1"/>
</dbReference>
<keyword evidence="9 16" id="KW-0129">CBS domain</keyword>
<dbReference type="GO" id="GO:0000166">
    <property type="term" value="F:nucleotide binding"/>
    <property type="evidence" value="ECO:0007669"/>
    <property type="project" value="UniProtKB-UniRule"/>
</dbReference>
<comment type="similarity">
    <text evidence="2 12 17">Belongs to the IMPDH/GMPR family.</text>
</comment>
<keyword evidence="21" id="KW-1185">Reference proteome</keyword>
<feature type="binding site" evidence="12">
    <location>
        <begin position="382"/>
        <end position="383"/>
    </location>
    <ligand>
        <name>IMP</name>
        <dbReference type="ChEBI" id="CHEBI:58053"/>
    </ligand>
</feature>
<feature type="active site" description="Proton acceptor" evidence="12 13">
    <location>
        <position position="422"/>
    </location>
</feature>
<keyword evidence="7 12" id="KW-0560">Oxidoreductase</keyword>
<dbReference type="GO" id="GO:0046872">
    <property type="term" value="F:metal ion binding"/>
    <property type="evidence" value="ECO:0007669"/>
    <property type="project" value="UniProtKB-UniRule"/>
</dbReference>
<evidence type="ECO:0000256" key="14">
    <source>
        <dbReference type="PIRSR" id="PIRSR000130-3"/>
    </source>
</evidence>
<evidence type="ECO:0000256" key="17">
    <source>
        <dbReference type="RuleBase" id="RU003927"/>
    </source>
</evidence>
<dbReference type="InterPro" id="IPR005990">
    <property type="entry name" value="IMP_DH"/>
</dbReference>
<dbReference type="GO" id="GO:0006177">
    <property type="term" value="P:GMP biosynthetic process"/>
    <property type="evidence" value="ECO:0007669"/>
    <property type="project" value="UniProtKB-UniRule"/>
</dbReference>
<dbReference type="PROSITE" id="PS00487">
    <property type="entry name" value="IMP_DH_GMP_RED"/>
    <property type="match status" value="1"/>
</dbReference>
<feature type="binding site" evidence="12 14">
    <location>
        <begin position="269"/>
        <end position="271"/>
    </location>
    <ligand>
        <name>NAD(+)</name>
        <dbReference type="ChEBI" id="CHEBI:57540"/>
    </ligand>
</feature>
<feature type="active site" description="Thioimidate intermediate" evidence="12 13">
    <location>
        <position position="326"/>
    </location>
</feature>
<comment type="caution">
    <text evidence="12">Lacks conserved residue(s) required for the propagation of feature annotation.</text>
</comment>
<feature type="binding site" evidence="12">
    <location>
        <position position="434"/>
    </location>
    <ligand>
        <name>IMP</name>
        <dbReference type="ChEBI" id="CHEBI:58053"/>
    </ligand>
</feature>
<comment type="subcellular location">
    <subcellularLocation>
        <location evidence="12">Cytoplasm</location>
    </subcellularLocation>
</comment>
<evidence type="ECO:0000313" key="20">
    <source>
        <dbReference type="EMBL" id="GFR51516.1"/>
    </source>
</evidence>
<proteinExistence type="inferred from homology"/>
<evidence type="ECO:0000256" key="11">
    <source>
        <dbReference type="ARBA" id="ARBA00056556"/>
    </source>
</evidence>
<feature type="binding site" description="in other chain" evidence="12 15">
    <location>
        <position position="323"/>
    </location>
    <ligand>
        <name>K(+)</name>
        <dbReference type="ChEBI" id="CHEBI:29103"/>
        <note>ligand shared between two tetrameric partners</note>
    </ligand>
</feature>
<feature type="binding site" evidence="12 14">
    <location>
        <begin position="319"/>
        <end position="321"/>
    </location>
    <ligand>
        <name>NAD(+)</name>
        <dbReference type="ChEBI" id="CHEBI:57540"/>
    </ligand>
</feature>
<evidence type="ECO:0000256" key="4">
    <source>
        <dbReference type="ARBA" id="ARBA00022749"/>
    </source>
</evidence>
<dbReference type="EC" id="1.1.1.205" evidence="12 18"/>
<dbReference type="HAMAP" id="MF_01964">
    <property type="entry name" value="IMPDH"/>
    <property type="match status" value="1"/>
</dbReference>
<dbReference type="SMART" id="SM00116">
    <property type="entry name" value="CBS"/>
    <property type="match status" value="2"/>
</dbReference>
<dbReference type="InterPro" id="IPR000644">
    <property type="entry name" value="CBS_dom"/>
</dbReference>
<comment type="cofactor">
    <cofactor evidence="1 12">
        <name>K(+)</name>
        <dbReference type="ChEBI" id="CHEBI:29103"/>
    </cofactor>
</comment>
<dbReference type="InterPro" id="IPR015875">
    <property type="entry name" value="IMP_DH/GMP_Rdtase_CS"/>
</dbReference>
<dbReference type="Proteomes" id="UP001054857">
    <property type="component" value="Unassembled WGS sequence"/>
</dbReference>
<feature type="binding site" evidence="12">
    <location>
        <begin position="359"/>
        <end position="361"/>
    </location>
    <ligand>
        <name>IMP</name>
        <dbReference type="ChEBI" id="CHEBI:58053"/>
    </ligand>
</feature>
<feature type="binding site" evidence="12">
    <location>
        <begin position="406"/>
        <end position="410"/>
    </location>
    <ligand>
        <name>IMP</name>
        <dbReference type="ChEBI" id="CHEBI:58053"/>
    </ligand>
</feature>
<comment type="activity regulation">
    <text evidence="12">Mycophenolic acid (MPA) is a non-competitive inhibitor that prevents formation of the closed enzyme conformation by binding to the same site as the amobile flap. In contrast, mizoribine monophosphate (MZP) is a competitive inhibitor that induces the closed conformation. MPA is a potent inhibitor of mammalian IMPDHs but a poor inhibitor of the bacterial enzymes. MZP is a more potent inhibitor of bacterial IMPDH.</text>
</comment>
<dbReference type="SMART" id="SM01240">
    <property type="entry name" value="IMPDH"/>
    <property type="match status" value="1"/>
</dbReference>
<keyword evidence="12" id="KW-0963">Cytoplasm</keyword>
<dbReference type="FunFam" id="3.20.20.70:FF:000086">
    <property type="entry name" value="IMP dehydrogenase, putative"/>
    <property type="match status" value="1"/>
</dbReference>
<dbReference type="InterPro" id="IPR046342">
    <property type="entry name" value="CBS_dom_sf"/>
</dbReference>
<dbReference type="InterPro" id="IPR013785">
    <property type="entry name" value="Aldolase_TIM"/>
</dbReference>
<evidence type="ECO:0000256" key="16">
    <source>
        <dbReference type="PROSITE-ProRule" id="PRU00703"/>
    </source>
</evidence>
<evidence type="ECO:0000256" key="1">
    <source>
        <dbReference type="ARBA" id="ARBA00001958"/>
    </source>
</evidence>
<evidence type="ECO:0000259" key="19">
    <source>
        <dbReference type="PROSITE" id="PS51371"/>
    </source>
</evidence>
<accession>A0AAD3HSP7</accession>
<evidence type="ECO:0000256" key="5">
    <source>
        <dbReference type="ARBA" id="ARBA00022755"/>
    </source>
</evidence>
<keyword evidence="4 12" id="KW-0332">GMP biosynthesis</keyword>
<dbReference type="AlphaFoldDB" id="A0AAD3HSP7"/>
<keyword evidence="6 12" id="KW-0630">Potassium</keyword>
<dbReference type="CDD" id="cd04601">
    <property type="entry name" value="CBS_pair_IMPDH"/>
    <property type="match status" value="1"/>
</dbReference>
<dbReference type="EMBL" id="BMAR01000051">
    <property type="protein sequence ID" value="GFR51516.1"/>
    <property type="molecule type" value="Genomic_DNA"/>
</dbReference>
<comment type="caution">
    <text evidence="20">The sequence shown here is derived from an EMBL/GenBank/DDBJ whole genome shotgun (WGS) entry which is preliminary data.</text>
</comment>
<evidence type="ECO:0000256" key="6">
    <source>
        <dbReference type="ARBA" id="ARBA00022958"/>
    </source>
</evidence>
<evidence type="ECO:0000256" key="18">
    <source>
        <dbReference type="RuleBase" id="RU003928"/>
    </source>
</evidence>
<dbReference type="InterPro" id="IPR001093">
    <property type="entry name" value="IMP_DH_GMPRt"/>
</dbReference>
<dbReference type="SUPFAM" id="SSF51412">
    <property type="entry name" value="Inosine monophosphate dehydrogenase (IMPDH)"/>
    <property type="match status" value="1"/>
</dbReference>
<name>A0AAD3HSP7_9CHLO</name>
<dbReference type="GO" id="GO:0005737">
    <property type="term" value="C:cytoplasm"/>
    <property type="evidence" value="ECO:0007669"/>
    <property type="project" value="UniProtKB-SubCell"/>
</dbReference>
<keyword evidence="8 12" id="KW-0520">NAD</keyword>
<gene>
    <name evidence="20" type="ORF">Agub_g13931</name>
</gene>
<reference evidence="20 21" key="1">
    <citation type="journal article" date="2021" name="Sci. Rep.">
        <title>Genome sequencing of the multicellular alga Astrephomene provides insights into convergent evolution of germ-soma differentiation.</title>
        <authorList>
            <person name="Yamashita S."/>
            <person name="Yamamoto K."/>
            <person name="Matsuzaki R."/>
            <person name="Suzuki S."/>
            <person name="Yamaguchi H."/>
            <person name="Hirooka S."/>
            <person name="Minakuchi Y."/>
            <person name="Miyagishima S."/>
            <person name="Kawachi M."/>
            <person name="Toyoda A."/>
            <person name="Nozaki H."/>
        </authorList>
    </citation>
    <scope>NUCLEOTIDE SEQUENCE [LARGE SCALE GENOMIC DNA]</scope>
    <source>
        <strain evidence="20 21">NIES-4017</strain>
    </source>
</reference>
<evidence type="ECO:0000256" key="9">
    <source>
        <dbReference type="ARBA" id="ARBA00023122"/>
    </source>
</evidence>
<dbReference type="PIRSF" id="PIRSF000130">
    <property type="entry name" value="IMPDH"/>
    <property type="match status" value="1"/>
</dbReference>
<evidence type="ECO:0000256" key="3">
    <source>
        <dbReference type="ARBA" id="ARBA00022723"/>
    </source>
</evidence>
<dbReference type="SUPFAM" id="SSF54631">
    <property type="entry name" value="CBS-domain pair"/>
    <property type="match status" value="1"/>
</dbReference>
<dbReference type="Gene3D" id="3.20.20.70">
    <property type="entry name" value="Aldolase class I"/>
    <property type="match status" value="1"/>
</dbReference>
<evidence type="ECO:0000256" key="2">
    <source>
        <dbReference type="ARBA" id="ARBA00005502"/>
    </source>
</evidence>
<feature type="binding site" description="in other chain" evidence="12 15">
    <location>
        <position position="321"/>
    </location>
    <ligand>
        <name>K(+)</name>
        <dbReference type="ChEBI" id="CHEBI:29103"/>
        <note>ligand shared between two tetrameric partners</note>
    </ligand>
</feature>
<keyword evidence="3 12" id="KW-0479">Metal-binding</keyword>
<evidence type="ECO:0000256" key="8">
    <source>
        <dbReference type="ARBA" id="ARBA00023027"/>
    </source>
</evidence>
<feature type="domain" description="CBS" evidence="19">
    <location>
        <begin position="172"/>
        <end position="231"/>
    </location>
</feature>
<keyword evidence="5 12" id="KW-0658">Purine biosynthesis</keyword>
<dbReference type="PROSITE" id="PS51371">
    <property type="entry name" value="CBS"/>
    <property type="match status" value="2"/>
</dbReference>